<name>A0A917LL57_9FLAO</name>
<evidence type="ECO:0000256" key="1">
    <source>
        <dbReference type="SAM" id="SignalP"/>
    </source>
</evidence>
<evidence type="ECO:0000313" key="2">
    <source>
        <dbReference type="EMBL" id="GGG38938.1"/>
    </source>
</evidence>
<gene>
    <name evidence="2" type="ORF">GCM10010976_08380</name>
</gene>
<keyword evidence="3" id="KW-1185">Reference proteome</keyword>
<reference evidence="2" key="1">
    <citation type="journal article" date="2014" name="Int. J. Syst. Evol. Microbiol.">
        <title>Complete genome sequence of Corynebacterium casei LMG S-19264T (=DSM 44701T), isolated from a smear-ripened cheese.</title>
        <authorList>
            <consortium name="US DOE Joint Genome Institute (JGI-PGF)"/>
            <person name="Walter F."/>
            <person name="Albersmeier A."/>
            <person name="Kalinowski J."/>
            <person name="Ruckert C."/>
        </authorList>
    </citation>
    <scope>NUCLEOTIDE SEQUENCE</scope>
    <source>
        <strain evidence="2">CGMCC 1.12751</strain>
    </source>
</reference>
<feature type="signal peptide" evidence="1">
    <location>
        <begin position="1"/>
        <end position="25"/>
    </location>
</feature>
<dbReference type="Proteomes" id="UP000625976">
    <property type="component" value="Unassembled WGS sequence"/>
</dbReference>
<dbReference type="AlphaFoldDB" id="A0A917LL57"/>
<evidence type="ECO:0008006" key="4">
    <source>
        <dbReference type="Google" id="ProtNLM"/>
    </source>
</evidence>
<sequence length="112" mass="13082">MNMKKIKTAFLLVAILLFSINTANAQEITKYDYLEVIVFQKMDNSGKVKRIEVNNQKSLDGKTITIKAIENLDSTSELLNYMNENNWEFVDRKAMIEGNNPIWLSYLFRKQK</sequence>
<organism evidence="2 3">
    <name type="scientific">Bizionia arctica</name>
    <dbReference type="NCBI Taxonomy" id="1495645"/>
    <lineage>
        <taxon>Bacteria</taxon>
        <taxon>Pseudomonadati</taxon>
        <taxon>Bacteroidota</taxon>
        <taxon>Flavobacteriia</taxon>
        <taxon>Flavobacteriales</taxon>
        <taxon>Flavobacteriaceae</taxon>
        <taxon>Bizionia</taxon>
    </lineage>
</organism>
<dbReference type="EMBL" id="BMFQ01000001">
    <property type="protein sequence ID" value="GGG38938.1"/>
    <property type="molecule type" value="Genomic_DNA"/>
</dbReference>
<comment type="caution">
    <text evidence="2">The sequence shown here is derived from an EMBL/GenBank/DDBJ whole genome shotgun (WGS) entry which is preliminary data.</text>
</comment>
<protein>
    <recommendedName>
        <fullName evidence="4">TonB C-terminal domain-containing protein</fullName>
    </recommendedName>
</protein>
<feature type="chain" id="PRO_5037598591" description="TonB C-terminal domain-containing protein" evidence="1">
    <location>
        <begin position="26"/>
        <end position="112"/>
    </location>
</feature>
<accession>A0A917LL57</accession>
<evidence type="ECO:0000313" key="3">
    <source>
        <dbReference type="Proteomes" id="UP000625976"/>
    </source>
</evidence>
<keyword evidence="1" id="KW-0732">Signal</keyword>
<reference evidence="2" key="2">
    <citation type="submission" date="2020-09" db="EMBL/GenBank/DDBJ databases">
        <authorList>
            <person name="Sun Q."/>
            <person name="Zhou Y."/>
        </authorList>
    </citation>
    <scope>NUCLEOTIDE SEQUENCE</scope>
    <source>
        <strain evidence="2">CGMCC 1.12751</strain>
    </source>
</reference>
<proteinExistence type="predicted"/>